<keyword evidence="3" id="KW-1185">Reference proteome</keyword>
<evidence type="ECO:0000313" key="3">
    <source>
        <dbReference type="Proteomes" id="UP000245206"/>
    </source>
</evidence>
<dbReference type="InterPro" id="IPR021329">
    <property type="entry name" value="DUF2938"/>
</dbReference>
<proteinExistence type="predicted"/>
<dbReference type="EMBL" id="BFAZ01000008">
    <property type="protein sequence ID" value="GBF42388.1"/>
    <property type="molecule type" value="Genomic_DNA"/>
</dbReference>
<protein>
    <recommendedName>
        <fullName evidence="4">DUF2938 domain-containing protein</fullName>
    </recommendedName>
</protein>
<gene>
    <name evidence="2" type="ORF">LPTSP2_16750</name>
</gene>
<feature type="transmembrane region" description="Helical" evidence="1">
    <location>
        <begin position="7"/>
        <end position="28"/>
    </location>
</feature>
<evidence type="ECO:0000313" key="2">
    <source>
        <dbReference type="EMBL" id="GBF42388.1"/>
    </source>
</evidence>
<dbReference type="RefSeq" id="WP_108959481.1">
    <property type="nucleotide sequence ID" value="NZ_BFAZ01000008.1"/>
</dbReference>
<evidence type="ECO:0008006" key="4">
    <source>
        <dbReference type="Google" id="ProtNLM"/>
    </source>
</evidence>
<feature type="transmembrane region" description="Helical" evidence="1">
    <location>
        <begin position="144"/>
        <end position="165"/>
    </location>
</feature>
<organism evidence="2 3">
    <name type="scientific">Leptospira ellinghausenii</name>
    <dbReference type="NCBI Taxonomy" id="1917822"/>
    <lineage>
        <taxon>Bacteria</taxon>
        <taxon>Pseudomonadati</taxon>
        <taxon>Spirochaetota</taxon>
        <taxon>Spirochaetia</taxon>
        <taxon>Leptospirales</taxon>
        <taxon>Leptospiraceae</taxon>
        <taxon>Leptospira</taxon>
    </lineage>
</organism>
<comment type="caution">
    <text evidence="2">The sequence shown here is derived from an EMBL/GenBank/DDBJ whole genome shotgun (WGS) entry which is preliminary data.</text>
</comment>
<reference evidence="3" key="1">
    <citation type="journal article" date="2019" name="Microbiol. Immunol.">
        <title>Molecular and phenotypic characterization of Leptospira johnsonii sp. nov., Leptospira ellinghausenii sp. nov. and Leptospira ryugenii sp. nov. isolated from soil and water in Japan.</title>
        <authorList>
            <person name="Masuzawa T."/>
            <person name="Saito M."/>
            <person name="Nakao R."/>
            <person name="Nikaido Y."/>
            <person name="Matsumoto M."/>
            <person name="Ogawa M."/>
            <person name="Yokoyama M."/>
            <person name="Hidaka Y."/>
            <person name="Tomita J."/>
            <person name="Sakakibara K."/>
            <person name="Suzuki K."/>
            <person name="Yasuda S."/>
            <person name="Sato H."/>
            <person name="Yamaguchi M."/>
            <person name="Yoshida S.I."/>
            <person name="Koizumi N."/>
            <person name="Kawamura Y."/>
        </authorList>
    </citation>
    <scope>NUCLEOTIDE SEQUENCE [LARGE SCALE GENOMIC DNA]</scope>
    <source>
        <strain evidence="3">E18</strain>
    </source>
</reference>
<keyword evidence="1" id="KW-0472">Membrane</keyword>
<feature type="transmembrane region" description="Helical" evidence="1">
    <location>
        <begin position="71"/>
        <end position="94"/>
    </location>
</feature>
<keyword evidence="1" id="KW-1133">Transmembrane helix</keyword>
<feature type="transmembrane region" description="Helical" evidence="1">
    <location>
        <begin position="106"/>
        <end position="124"/>
    </location>
</feature>
<dbReference type="OrthoDB" id="9812539at2"/>
<dbReference type="Pfam" id="PF11158">
    <property type="entry name" value="DUF2938"/>
    <property type="match status" value="1"/>
</dbReference>
<name>A0A2P2DCQ0_9LEPT</name>
<sequence length="166" mass="18425">MDHLIGITIHTILIGVGATMAMDLWRFFLQKTFNVNSLDLGLLGRWVGHCVKGKFFHSPIVHSAVIPGEIIIGWVSHYAIGIFFASLLPIIWGVNWLENPSIKEPVLLGLLTILAPWFLMQPAMGIGIAASKTPKPFQVRIRNMAIHTVYGLGLYGTALLTHVYLR</sequence>
<keyword evidence="1" id="KW-0812">Transmembrane</keyword>
<evidence type="ECO:0000256" key="1">
    <source>
        <dbReference type="SAM" id="Phobius"/>
    </source>
</evidence>
<accession>A0A2P2DCQ0</accession>
<dbReference type="Proteomes" id="UP000245206">
    <property type="component" value="Unassembled WGS sequence"/>
</dbReference>
<dbReference type="AlphaFoldDB" id="A0A2P2DCQ0"/>